<sequence>MMIKLYAIEIFEGRIKYKDLPFSDTIKNKIKAYLTKMVEDEEILAELISEG</sequence>
<gene>
    <name evidence="2" type="ORF">ERS132461_02296</name>
    <name evidence="3" type="ORF">NOL11_06810</name>
</gene>
<evidence type="ECO:0000313" key="4">
    <source>
        <dbReference type="Proteomes" id="UP000073388"/>
    </source>
</evidence>
<evidence type="ECO:0000313" key="2">
    <source>
        <dbReference type="EMBL" id="CYW41178.1"/>
    </source>
</evidence>
<dbReference type="AlphaFoldDB" id="A0A0Z8P8G2"/>
<evidence type="ECO:0000259" key="1">
    <source>
        <dbReference type="Pfam" id="PF23792"/>
    </source>
</evidence>
<protein>
    <recommendedName>
        <fullName evidence="1">CD1375-like domain-containing protein</fullName>
    </recommendedName>
</protein>
<reference evidence="2 4" key="1">
    <citation type="submission" date="2016-02" db="EMBL/GenBank/DDBJ databases">
        <authorList>
            <consortium name="Pathogen Informatics"/>
        </authorList>
    </citation>
    <scope>NUCLEOTIDE SEQUENCE [LARGE SCALE GENOMIC DNA]</scope>
    <source>
        <strain evidence="2 4">LSS99</strain>
    </source>
</reference>
<accession>A0A0Z8P8G2</accession>
<dbReference type="Proteomes" id="UP001152877">
    <property type="component" value="Unassembled WGS sequence"/>
</dbReference>
<feature type="domain" description="CD1375-like" evidence="1">
    <location>
        <begin position="1"/>
        <end position="50"/>
    </location>
</feature>
<evidence type="ECO:0000313" key="3">
    <source>
        <dbReference type="EMBL" id="MDG4516673.1"/>
    </source>
</evidence>
<dbReference type="Pfam" id="PF23792">
    <property type="entry name" value="CD1375-like"/>
    <property type="match status" value="1"/>
</dbReference>
<dbReference type="RefSeq" id="WP_153603527.1">
    <property type="nucleotide sequence ID" value="NZ_JANFMI010000023.1"/>
</dbReference>
<dbReference type="Proteomes" id="UP000073388">
    <property type="component" value="Unassembled WGS sequence"/>
</dbReference>
<organism evidence="2 4">
    <name type="scientific">Streptococcus suis</name>
    <dbReference type="NCBI Taxonomy" id="1307"/>
    <lineage>
        <taxon>Bacteria</taxon>
        <taxon>Bacillati</taxon>
        <taxon>Bacillota</taxon>
        <taxon>Bacilli</taxon>
        <taxon>Lactobacillales</taxon>
        <taxon>Streptococcaceae</taxon>
        <taxon>Streptococcus</taxon>
    </lineage>
</organism>
<reference evidence="3" key="2">
    <citation type="submission" date="2022-07" db="EMBL/GenBank/DDBJ databases">
        <title>Whole Genome Sequencing of Streptococcus suis.</title>
        <authorList>
            <person name="Dai X."/>
            <person name="Huang J."/>
            <person name="Wang L."/>
        </authorList>
    </citation>
    <scope>NUCLEOTIDE SEQUENCE</scope>
    <source>
        <strain evidence="3">HDJ11</strain>
    </source>
</reference>
<dbReference type="EMBL" id="FIIX01000102">
    <property type="protein sequence ID" value="CYW41178.1"/>
    <property type="molecule type" value="Genomic_DNA"/>
</dbReference>
<proteinExistence type="predicted"/>
<dbReference type="InterPro" id="IPR056265">
    <property type="entry name" value="CD1375-like_dom"/>
</dbReference>
<name>A0A0Z8P8G2_STRSU</name>
<dbReference type="EMBL" id="JANFMI010000023">
    <property type="protein sequence ID" value="MDG4516673.1"/>
    <property type="molecule type" value="Genomic_DNA"/>
</dbReference>